<keyword evidence="4" id="KW-0585">Phenylalanine catabolism</keyword>
<dbReference type="VEuPathDB" id="FungiDB:PV10_08994"/>
<protein>
    <recommendedName>
        <fullName evidence="4">Fumarylacetoacetase</fullName>
        <ecNumber evidence="4">3.7.1.2</ecNumber>
    </recommendedName>
    <alternativeName>
        <fullName evidence="4">Fumarylacetoacetate hydrolase</fullName>
    </alternativeName>
</protein>
<sequence>MIGGQMPVNFYDIPLAYNGRASSVVPSPSVIVRPRGVFYEQRSGNGPARAEYGKSKMIDFELEMAYFISHPVPHGQTIDIDNAASHIFGFVLLNDWSSRDIQAHEMHPTGAFNSKSFGTTISSWVTTLDALSPFRCPSRLRPEPFEHLRYSDPENGTWDVKMAVHLERAGKTFLLSQSNLSYLYWTPFQQITQHASAGCGFRSGDLIATGTVSGPGEDATGCKLELGSLLEATENGTRPINIDDGVQLGYLLDGDTIILSAWCQDRNGRRVLGLGECRGQVVDPAP</sequence>
<dbReference type="OrthoDB" id="9971669at2759"/>
<name>A0A438NIU4_EXOME</name>
<feature type="binding site" evidence="2">
    <location>
        <position position="211"/>
    </location>
    <ligand>
        <name>substrate</name>
    </ligand>
</feature>
<comment type="cofactor">
    <cofactor evidence="4">
        <name>Mg(2+)</name>
        <dbReference type="ChEBI" id="CHEBI:18420"/>
    </cofactor>
    <cofactor evidence="4">
        <name>Ca(2+)</name>
        <dbReference type="ChEBI" id="CHEBI:29108"/>
    </cofactor>
</comment>
<feature type="binding site" evidence="3">
    <location>
        <position position="61"/>
    </location>
    <ligand>
        <name>Ca(2+)</name>
        <dbReference type="ChEBI" id="CHEBI:29108"/>
    </ligand>
</feature>
<feature type="binding site" evidence="3">
    <location>
        <position position="119"/>
    </location>
    <ligand>
        <name>Mg(2+)</name>
        <dbReference type="ChEBI" id="CHEBI:18420"/>
    </ligand>
</feature>
<keyword evidence="3 4" id="KW-0460">Magnesium</keyword>
<keyword evidence="4" id="KW-0828">Tyrosine catabolism</keyword>
<dbReference type="SUPFAM" id="SSF56529">
    <property type="entry name" value="FAH"/>
    <property type="match status" value="1"/>
</dbReference>
<evidence type="ECO:0000256" key="3">
    <source>
        <dbReference type="PIRSR" id="PIRSR605959-3"/>
    </source>
</evidence>
<comment type="catalytic activity">
    <reaction evidence="4">
        <text>4-fumarylacetoacetate + H2O = acetoacetate + fumarate + H(+)</text>
        <dbReference type="Rhea" id="RHEA:10244"/>
        <dbReference type="ChEBI" id="CHEBI:13705"/>
        <dbReference type="ChEBI" id="CHEBI:15377"/>
        <dbReference type="ChEBI" id="CHEBI:15378"/>
        <dbReference type="ChEBI" id="CHEBI:18034"/>
        <dbReference type="ChEBI" id="CHEBI:29806"/>
        <dbReference type="EC" id="3.7.1.2"/>
    </reaction>
</comment>
<evidence type="ECO:0000313" key="6">
    <source>
        <dbReference type="EMBL" id="RVX75647.1"/>
    </source>
</evidence>
<feature type="binding site" evidence="3">
    <location>
        <position position="115"/>
    </location>
    <ligand>
        <name>Mg(2+)</name>
        <dbReference type="ChEBI" id="CHEBI:18420"/>
    </ligand>
</feature>
<reference evidence="6 7" key="1">
    <citation type="submission" date="2017-03" db="EMBL/GenBank/DDBJ databases">
        <title>Genomes of endolithic fungi from Antarctica.</title>
        <authorList>
            <person name="Coleine C."/>
            <person name="Masonjones S."/>
            <person name="Stajich J.E."/>
        </authorList>
    </citation>
    <scope>NUCLEOTIDE SEQUENCE [LARGE SCALE GENOMIC DNA]</scope>
    <source>
        <strain evidence="6 7">CCFEE 6314</strain>
    </source>
</reference>
<dbReference type="AlphaFoldDB" id="A0A438NIU4"/>
<feature type="binding site" evidence="3">
    <location>
        <position position="63"/>
    </location>
    <ligand>
        <name>Ca(2+)</name>
        <dbReference type="ChEBI" id="CHEBI:29108"/>
    </ligand>
</feature>
<dbReference type="InterPro" id="IPR005959">
    <property type="entry name" value="Fumarylacetoacetase"/>
</dbReference>
<dbReference type="EMBL" id="NAJM01000001">
    <property type="protein sequence ID" value="RVX75647.1"/>
    <property type="molecule type" value="Genomic_DNA"/>
</dbReference>
<keyword evidence="3 4" id="KW-0106">Calcium</keyword>
<dbReference type="PANTHER" id="PTHR43069:SF2">
    <property type="entry name" value="FUMARYLACETOACETASE"/>
    <property type="match status" value="1"/>
</dbReference>
<evidence type="ECO:0000256" key="1">
    <source>
        <dbReference type="ARBA" id="ARBA00010211"/>
    </source>
</evidence>
<dbReference type="InterPro" id="IPR011234">
    <property type="entry name" value="Fumarylacetoacetase-like_C"/>
</dbReference>
<comment type="caution">
    <text evidence="6">The sequence shown here is derived from an EMBL/GenBank/DDBJ whole genome shotgun (WGS) entry which is preliminary data.</text>
</comment>
<accession>A0A438NIU4</accession>
<gene>
    <name evidence="6" type="ORF">B0A52_00003</name>
</gene>
<comment type="similarity">
    <text evidence="1 4">Belongs to the FAH family.</text>
</comment>
<feature type="domain" description="Fumarylacetoacetase-like C-terminal" evidence="5">
    <location>
        <begin position="6"/>
        <end position="245"/>
    </location>
</feature>
<dbReference type="PANTHER" id="PTHR43069">
    <property type="entry name" value="FUMARYLACETOACETASE"/>
    <property type="match status" value="1"/>
</dbReference>
<dbReference type="Proteomes" id="UP000288859">
    <property type="component" value="Unassembled WGS sequence"/>
</dbReference>
<dbReference type="Gene3D" id="3.90.850.10">
    <property type="entry name" value="Fumarylacetoacetase-like, C-terminal domain"/>
    <property type="match status" value="1"/>
</dbReference>
<dbReference type="InterPro" id="IPR036663">
    <property type="entry name" value="Fumarylacetoacetase_C_sf"/>
</dbReference>
<dbReference type="EC" id="3.7.1.2" evidence="4"/>
<dbReference type="GO" id="GO:0046872">
    <property type="term" value="F:metal ion binding"/>
    <property type="evidence" value="ECO:0007669"/>
    <property type="project" value="UniProtKB-UniRule"/>
</dbReference>
<evidence type="ECO:0000256" key="2">
    <source>
        <dbReference type="PIRSR" id="PIRSR605959-2"/>
    </source>
</evidence>
<comment type="pathway">
    <text evidence="4">Amino-acid degradation; L-phenylalanine degradation; acetoacetate and fumarate from L-phenylalanine: step 6/6.</text>
</comment>
<keyword evidence="4" id="KW-0378">Hydrolase</keyword>
<feature type="binding site" evidence="3">
    <location>
        <position position="95"/>
    </location>
    <ligand>
        <name>Ca(2+)</name>
        <dbReference type="ChEBI" id="CHEBI:29108"/>
    </ligand>
</feature>
<feature type="binding site" evidence="3">
    <location>
        <position position="95"/>
    </location>
    <ligand>
        <name>Mg(2+)</name>
        <dbReference type="ChEBI" id="CHEBI:18420"/>
    </ligand>
</feature>
<evidence type="ECO:0000313" key="7">
    <source>
        <dbReference type="Proteomes" id="UP000288859"/>
    </source>
</evidence>
<dbReference type="UniPathway" id="UPA00139">
    <property type="reaction ID" value="UER00341"/>
</dbReference>
<evidence type="ECO:0000259" key="5">
    <source>
        <dbReference type="Pfam" id="PF01557"/>
    </source>
</evidence>
<keyword evidence="3 4" id="KW-0479">Metal-binding</keyword>
<proteinExistence type="inferred from homology"/>
<dbReference type="GO" id="GO:0006559">
    <property type="term" value="P:L-phenylalanine catabolic process"/>
    <property type="evidence" value="ECO:0007669"/>
    <property type="project" value="UniProtKB-UniRule"/>
</dbReference>
<dbReference type="GO" id="GO:0004334">
    <property type="term" value="F:fumarylacetoacetase activity"/>
    <property type="evidence" value="ECO:0007669"/>
    <property type="project" value="UniProtKB-UniRule"/>
</dbReference>
<dbReference type="Pfam" id="PF01557">
    <property type="entry name" value="FAA_hydrolase"/>
    <property type="match status" value="1"/>
</dbReference>
<evidence type="ECO:0000256" key="4">
    <source>
        <dbReference type="RuleBase" id="RU366008"/>
    </source>
</evidence>
<dbReference type="GO" id="GO:0006572">
    <property type="term" value="P:L-tyrosine catabolic process"/>
    <property type="evidence" value="ECO:0007669"/>
    <property type="project" value="UniProtKB-UniRule"/>
</dbReference>
<dbReference type="GO" id="GO:1902000">
    <property type="term" value="P:homogentisate catabolic process"/>
    <property type="evidence" value="ECO:0007669"/>
    <property type="project" value="TreeGrafter"/>
</dbReference>
<organism evidence="6 7">
    <name type="scientific">Exophiala mesophila</name>
    <name type="common">Black yeast-like fungus</name>
    <dbReference type="NCBI Taxonomy" id="212818"/>
    <lineage>
        <taxon>Eukaryota</taxon>
        <taxon>Fungi</taxon>
        <taxon>Dikarya</taxon>
        <taxon>Ascomycota</taxon>
        <taxon>Pezizomycotina</taxon>
        <taxon>Eurotiomycetes</taxon>
        <taxon>Chaetothyriomycetidae</taxon>
        <taxon>Chaetothyriales</taxon>
        <taxon>Herpotrichiellaceae</taxon>
        <taxon>Exophiala</taxon>
    </lineage>
</organism>
<feature type="binding site" evidence="2">
    <location>
        <position position="102"/>
    </location>
    <ligand>
        <name>substrate</name>
    </ligand>
</feature>